<feature type="region of interest" description="Disordered" evidence="1">
    <location>
        <begin position="31"/>
        <end position="175"/>
    </location>
</feature>
<evidence type="ECO:0000313" key="4">
    <source>
        <dbReference type="Proteomes" id="UP001604277"/>
    </source>
</evidence>
<dbReference type="AlphaFoldDB" id="A0ABD1R798"/>
<keyword evidence="4" id="KW-1185">Reference proteome</keyword>
<dbReference type="Proteomes" id="UP001604277">
    <property type="component" value="Unassembled WGS sequence"/>
</dbReference>
<evidence type="ECO:0000256" key="1">
    <source>
        <dbReference type="SAM" id="MobiDB-lite"/>
    </source>
</evidence>
<dbReference type="Pfam" id="PF05627">
    <property type="entry name" value="AvrRpt-cleavage"/>
    <property type="match status" value="2"/>
</dbReference>
<protein>
    <submittedName>
        <fullName evidence="3">RPM1-interacting protein 4</fullName>
    </submittedName>
</protein>
<dbReference type="PANTHER" id="PTHR33159:SF49">
    <property type="entry name" value="RPM1-INTERACTING PROTEIN 4"/>
    <property type="match status" value="1"/>
</dbReference>
<accession>A0ABD1R798</accession>
<feature type="compositionally biased region" description="Basic residues" evidence="1">
    <location>
        <begin position="120"/>
        <end position="130"/>
    </location>
</feature>
<reference evidence="4" key="1">
    <citation type="submission" date="2024-07" db="EMBL/GenBank/DDBJ databases">
        <title>Two chromosome-level genome assemblies of Korean endemic species Abeliophyllum distichum and Forsythia ovata (Oleaceae).</title>
        <authorList>
            <person name="Jang H."/>
        </authorList>
    </citation>
    <scope>NUCLEOTIDE SEQUENCE [LARGE SCALE GENOMIC DNA]</scope>
</reference>
<sequence length="225" mass="24973">MAQQRSHVPKFGNWDGDNVPYTVYFEKARKEKTGGLMINPNDPEENPEAFNFGGLQHGNSSHSHAASASIRISPDKPVAAENFQQYGRQRNASGQQKSSSSKTMASESGSDKSTSDHSLHKPKHHRRRSERNKSLTDSSIPPSAGPNRMNHPDDFSYRSASVPKFGEWDEKDPNSGDGFTVIFNKVKEEKQLAAAKFPPAPFQTANNYPTSPNMNTRSKKCCCLF</sequence>
<dbReference type="PANTHER" id="PTHR33159">
    <property type="entry name" value="RPM1-INTERACTING PROTEIN 4 (RIN4) FAMILY PROTEIN"/>
    <property type="match status" value="1"/>
</dbReference>
<gene>
    <name evidence="3" type="ORF">Fot_45381</name>
</gene>
<feature type="compositionally biased region" description="Basic and acidic residues" evidence="1">
    <location>
        <begin position="109"/>
        <end position="119"/>
    </location>
</feature>
<name>A0ABD1R798_9LAMI</name>
<dbReference type="InterPro" id="IPR040387">
    <property type="entry name" value="RIN4/NOI4"/>
</dbReference>
<dbReference type="InterPro" id="IPR008700">
    <property type="entry name" value="TypeIII_avirulence_cleave"/>
</dbReference>
<evidence type="ECO:0000313" key="3">
    <source>
        <dbReference type="EMBL" id="KAL2483937.1"/>
    </source>
</evidence>
<comment type="caution">
    <text evidence="3">The sequence shown here is derived from an EMBL/GenBank/DDBJ whole genome shotgun (WGS) entry which is preliminary data.</text>
</comment>
<dbReference type="EMBL" id="JBFOLJ010000013">
    <property type="protein sequence ID" value="KAL2483937.1"/>
    <property type="molecule type" value="Genomic_DNA"/>
</dbReference>
<evidence type="ECO:0000259" key="2">
    <source>
        <dbReference type="Pfam" id="PF05627"/>
    </source>
</evidence>
<organism evidence="3 4">
    <name type="scientific">Forsythia ovata</name>
    <dbReference type="NCBI Taxonomy" id="205694"/>
    <lineage>
        <taxon>Eukaryota</taxon>
        <taxon>Viridiplantae</taxon>
        <taxon>Streptophyta</taxon>
        <taxon>Embryophyta</taxon>
        <taxon>Tracheophyta</taxon>
        <taxon>Spermatophyta</taxon>
        <taxon>Magnoliopsida</taxon>
        <taxon>eudicotyledons</taxon>
        <taxon>Gunneridae</taxon>
        <taxon>Pentapetalae</taxon>
        <taxon>asterids</taxon>
        <taxon>lamiids</taxon>
        <taxon>Lamiales</taxon>
        <taxon>Oleaceae</taxon>
        <taxon>Forsythieae</taxon>
        <taxon>Forsythia</taxon>
    </lineage>
</organism>
<feature type="compositionally biased region" description="Low complexity" evidence="1">
    <location>
        <begin position="60"/>
        <end position="69"/>
    </location>
</feature>
<feature type="compositionally biased region" description="Polar residues" evidence="1">
    <location>
        <begin position="82"/>
        <end position="97"/>
    </location>
</feature>
<proteinExistence type="predicted"/>
<feature type="compositionally biased region" description="Low complexity" evidence="1">
    <location>
        <begin position="98"/>
        <end position="108"/>
    </location>
</feature>
<feature type="domain" description="RIN4 pathogenic type III effector avirulence factor Avr cleavage site" evidence="2">
    <location>
        <begin position="4"/>
        <end position="32"/>
    </location>
</feature>
<feature type="domain" description="RIN4 pathogenic type III effector avirulence factor Avr cleavage site" evidence="2">
    <location>
        <begin position="158"/>
        <end position="191"/>
    </location>
</feature>